<gene>
    <name evidence="2" type="ORF">GTP90_20000</name>
</gene>
<dbReference type="AlphaFoldDB" id="A0A845GRV2"/>
<feature type="signal peptide" evidence="1">
    <location>
        <begin position="1"/>
        <end position="27"/>
    </location>
</feature>
<keyword evidence="1" id="KW-0732">Signal</keyword>
<comment type="caution">
    <text evidence="2">The sequence shown here is derived from an EMBL/GenBank/DDBJ whole genome shotgun (WGS) entry which is preliminary data.</text>
</comment>
<evidence type="ECO:0000313" key="3">
    <source>
        <dbReference type="Proteomes" id="UP000447355"/>
    </source>
</evidence>
<organism evidence="2 3">
    <name type="scientific">Duganella vulcania</name>
    <dbReference type="NCBI Taxonomy" id="2692166"/>
    <lineage>
        <taxon>Bacteria</taxon>
        <taxon>Pseudomonadati</taxon>
        <taxon>Pseudomonadota</taxon>
        <taxon>Betaproteobacteria</taxon>
        <taxon>Burkholderiales</taxon>
        <taxon>Oxalobacteraceae</taxon>
        <taxon>Telluria group</taxon>
        <taxon>Duganella</taxon>
    </lineage>
</organism>
<name>A0A845GRV2_9BURK</name>
<feature type="chain" id="PRO_5032487623" description="DUF3828 domain-containing protein" evidence="1">
    <location>
        <begin position="28"/>
        <end position="314"/>
    </location>
</feature>
<evidence type="ECO:0008006" key="4">
    <source>
        <dbReference type="Google" id="ProtNLM"/>
    </source>
</evidence>
<accession>A0A845GRV2</accession>
<reference evidence="2" key="1">
    <citation type="submission" date="2019-12" db="EMBL/GenBank/DDBJ databases">
        <title>Novel species isolated from a subtropical stream in China.</title>
        <authorList>
            <person name="Lu H."/>
        </authorList>
    </citation>
    <scope>NUCLEOTIDE SEQUENCE [LARGE SCALE GENOMIC DNA]</scope>
    <source>
        <strain evidence="2">FT81W</strain>
    </source>
</reference>
<proteinExistence type="predicted"/>
<evidence type="ECO:0000256" key="1">
    <source>
        <dbReference type="SAM" id="SignalP"/>
    </source>
</evidence>
<evidence type="ECO:0000313" key="2">
    <source>
        <dbReference type="EMBL" id="MYM96150.1"/>
    </source>
</evidence>
<sequence>MRFTENSFGRIILALGAVALASVALTAYTTQTNEYEQQMEFVKKYYNEYLSVPDGQRRPPPEAYFSRQLAQLLATRRQLCERLARDGGRCDDIAETLSPTAASDAGGFTFDKAGLREVHFGGTTVDVLDKPPSEDSIPVGRRYLLVKQAEGWRVANILYSRWGYFSTDNSMRQDVEEDIQSRLFRAGDIQVTAGKVFQVLKNENTLADAERYIKYPVQLCGKDGLCSTAQKDDPKVRQTIADWHAAHYNRVGDDPDDDHRFVIPTMARVPAEPAEEGKVVVLDALSYTFQDQAWWISKIDLSKVIVSGARHVIQ</sequence>
<dbReference type="RefSeq" id="WP_161085183.1">
    <property type="nucleotide sequence ID" value="NZ_WWCX01000039.1"/>
</dbReference>
<dbReference type="Proteomes" id="UP000447355">
    <property type="component" value="Unassembled WGS sequence"/>
</dbReference>
<dbReference type="EMBL" id="WWCX01000039">
    <property type="protein sequence ID" value="MYM96150.1"/>
    <property type="molecule type" value="Genomic_DNA"/>
</dbReference>
<protein>
    <recommendedName>
        <fullName evidence="4">DUF3828 domain-containing protein</fullName>
    </recommendedName>
</protein>